<accession>A0ABT8SIG2</accession>
<organism evidence="2 3">
    <name type="scientific">Peiella sedimenti</name>
    <dbReference type="NCBI Taxonomy" id="3061083"/>
    <lineage>
        <taxon>Bacteria</taxon>
        <taxon>Pseudomonadati</taxon>
        <taxon>Pseudomonadota</taxon>
        <taxon>Alphaproteobacteria</taxon>
        <taxon>Caulobacterales</taxon>
        <taxon>Caulobacteraceae</taxon>
        <taxon>Peiella</taxon>
    </lineage>
</organism>
<dbReference type="Proteomes" id="UP001169063">
    <property type="component" value="Unassembled WGS sequence"/>
</dbReference>
<gene>
    <name evidence="2" type="ORF">Q0812_02825</name>
</gene>
<keyword evidence="3" id="KW-1185">Reference proteome</keyword>
<protein>
    <recommendedName>
        <fullName evidence="4">DUF5666 domain-containing protein</fullName>
    </recommendedName>
</protein>
<evidence type="ECO:0000256" key="1">
    <source>
        <dbReference type="SAM" id="SignalP"/>
    </source>
</evidence>
<evidence type="ECO:0000313" key="3">
    <source>
        <dbReference type="Proteomes" id="UP001169063"/>
    </source>
</evidence>
<dbReference type="SUPFAM" id="SSF101756">
    <property type="entry name" value="Hypothetical protein YgiW"/>
    <property type="match status" value="1"/>
</dbReference>
<sequence>MHKLTPLAAAAALAASGAAASQSPVMTKQDQEWITVTGPISQITSERFVIDYGEGQIPIEWDGAGASSTSMFQAGDWVTVSGRIDDALWERRTIEGSTLYHSRLPERFWSNANDEEGDYALISGLSPVPTEGEWVRVTGDVTRVDALENEVHVDTGMVTVQVDTDRLSNLDFADPGDRVSVTGRLDDADLWDAREIDATSLTILEQG</sequence>
<feature type="signal peptide" evidence="1">
    <location>
        <begin position="1"/>
        <end position="20"/>
    </location>
</feature>
<name>A0ABT8SIG2_9CAUL</name>
<evidence type="ECO:0008006" key="4">
    <source>
        <dbReference type="Google" id="ProtNLM"/>
    </source>
</evidence>
<comment type="caution">
    <text evidence="2">The sequence shown here is derived from an EMBL/GenBank/DDBJ whole genome shotgun (WGS) entry which is preliminary data.</text>
</comment>
<dbReference type="InterPro" id="IPR036700">
    <property type="entry name" value="BOBF_sf"/>
</dbReference>
<keyword evidence="1" id="KW-0732">Signal</keyword>
<reference evidence="2" key="1">
    <citation type="submission" date="2023-07" db="EMBL/GenBank/DDBJ databases">
        <title>Brevundimonas soil sp. nov., isolated from the soil of chemical plant.</title>
        <authorList>
            <person name="Wu N."/>
        </authorList>
    </citation>
    <scope>NUCLEOTIDE SEQUENCE</scope>
    <source>
        <strain evidence="2">XZ-24</strain>
    </source>
</reference>
<dbReference type="EMBL" id="JAUKTR010000001">
    <property type="protein sequence ID" value="MDO1558359.1"/>
    <property type="molecule type" value="Genomic_DNA"/>
</dbReference>
<feature type="chain" id="PRO_5045959285" description="DUF5666 domain-containing protein" evidence="1">
    <location>
        <begin position="21"/>
        <end position="207"/>
    </location>
</feature>
<proteinExistence type="predicted"/>
<dbReference type="Gene3D" id="2.40.50.200">
    <property type="entry name" value="Bacterial OB-fold"/>
    <property type="match status" value="2"/>
</dbReference>
<dbReference type="RefSeq" id="WP_302108773.1">
    <property type="nucleotide sequence ID" value="NZ_JAUKTR010000001.1"/>
</dbReference>
<evidence type="ECO:0000313" key="2">
    <source>
        <dbReference type="EMBL" id="MDO1558359.1"/>
    </source>
</evidence>